<feature type="region of interest" description="Disordered" evidence="3">
    <location>
        <begin position="458"/>
        <end position="503"/>
    </location>
</feature>
<sequence length="1067" mass="122964">MAEEKDSKMVTYPQDERSKSILLLLDGKRKEGDLCDVKLILGEGITVYAHKALLGAISPYFESMFMSTFREATSSVVDLSYTTDKSDILMSVIDSFYGKCFEIDASNVCDVMNLAAMFLLDDLKKVCEDVMETVISLTNCVELFIMAINFELKTLMEKLIPIIKARFHDYLIFEDDIYALPVEHMSIFLSYVDTEKVTDKYLFLDLLLNWFSFDISNERAQFLADALDNFSFKCTCPMYEKLHHKVYNIVAQLKSEADEDDMDINSEVKSRLQSLFESLKPVDFDVYVEKKKQKISEPFFQPTPEHLIPLLSEIEPPFEPSGHHDNMEKGDDVQVNLSDEVRGIDTGLKSNDDDKEDKRAMVNLNLNTVKSKEGTKENEGNVDDVPAMIGVSVKDDIEGDKRVIVNLSLKIDRSNPEQPKVTYSGFNEMDDREIALIQMGGSGKENFQLCPQFKDTEQQMVSMDSSSDSDNRVSSLKSSTLKRDTVSPQPSTSKNSGETNVSSVPLIVEVNSVEMDKSDVKEKVGKKKGKKKPRNKGKGFMARNIFKADTFLGTEEGAVIVLAPSSHYVKSAVHLNGGGIWHGPTVKVEKEGTLQISCYIPGRKLWMDMGSIDLKGIPLKAMTSSYTRFFGAWGEMPDLDDEFDEYEMMMMMPKLPRRLQRRMLEMFPRNLPPSMIRRMMEEFHDEGDMPSHEHMRRMRDHLIRSRMHHRPSLHHSRVPNPLNPDQVNKWRFTYFQRKIFLFHQDFCESVFCYDLESQKWSTSSIDIRYERHGHDFEVADGIEPVVHGRKLYAVVRIVSYYIVDPYRMGRDKNEEQRVDTSYKIFCYKGEQNWNFFMKTQTCWTTVPNMEMKSPEDFLMLTRESGFFKTIIHNQDIHSIVIFQFRAESSKLRTVHALNNADVVYIDRKHTGSRSNVPSHFSYIRLPTLVLQKPHSSENKLLCFMDDEFQTKVLYDCGNQRHENDKFVRMSDSEHEESSPILEAQISYPNCTKLIISDGEYFWLLSGEKNDTSRLQQGSVKINREQKKREAVFQDHPPPPFKVFTLAAAAKVDTVYLESLQTARYFHV</sequence>
<dbReference type="PANTHER" id="PTHR45632:SF3">
    <property type="entry name" value="KELCH-LIKE PROTEIN 32"/>
    <property type="match status" value="1"/>
</dbReference>
<evidence type="ECO:0000256" key="1">
    <source>
        <dbReference type="ARBA" id="ARBA00022441"/>
    </source>
</evidence>
<dbReference type="PANTHER" id="PTHR45632">
    <property type="entry name" value="LD33804P"/>
    <property type="match status" value="1"/>
</dbReference>
<gene>
    <name evidence="5" type="ORF">CHS0354_040930</name>
</gene>
<dbReference type="Proteomes" id="UP001195483">
    <property type="component" value="Unassembled WGS sequence"/>
</dbReference>
<feature type="compositionally biased region" description="Basic residues" evidence="3">
    <location>
        <begin position="524"/>
        <end position="537"/>
    </location>
</feature>
<keyword evidence="2" id="KW-0677">Repeat</keyword>
<keyword evidence="6" id="KW-1185">Reference proteome</keyword>
<keyword evidence="1" id="KW-0880">Kelch repeat</keyword>
<dbReference type="Gene3D" id="3.30.710.10">
    <property type="entry name" value="Potassium Channel Kv1.1, Chain A"/>
    <property type="match status" value="1"/>
</dbReference>
<feature type="region of interest" description="Disordered" evidence="3">
    <location>
        <begin position="518"/>
        <end position="537"/>
    </location>
</feature>
<feature type="domain" description="BTB" evidence="4">
    <location>
        <begin position="35"/>
        <end position="105"/>
    </location>
</feature>
<dbReference type="InterPro" id="IPR011333">
    <property type="entry name" value="SKP1/BTB/POZ_sf"/>
</dbReference>
<evidence type="ECO:0000313" key="6">
    <source>
        <dbReference type="Proteomes" id="UP001195483"/>
    </source>
</evidence>
<evidence type="ECO:0000259" key="4">
    <source>
        <dbReference type="PROSITE" id="PS50097"/>
    </source>
</evidence>
<proteinExistence type="predicted"/>
<evidence type="ECO:0000313" key="5">
    <source>
        <dbReference type="EMBL" id="KAK3594151.1"/>
    </source>
</evidence>
<organism evidence="5 6">
    <name type="scientific">Potamilus streckersoni</name>
    <dbReference type="NCBI Taxonomy" id="2493646"/>
    <lineage>
        <taxon>Eukaryota</taxon>
        <taxon>Metazoa</taxon>
        <taxon>Spiralia</taxon>
        <taxon>Lophotrochozoa</taxon>
        <taxon>Mollusca</taxon>
        <taxon>Bivalvia</taxon>
        <taxon>Autobranchia</taxon>
        <taxon>Heteroconchia</taxon>
        <taxon>Palaeoheterodonta</taxon>
        <taxon>Unionida</taxon>
        <taxon>Unionoidea</taxon>
        <taxon>Unionidae</taxon>
        <taxon>Ambleminae</taxon>
        <taxon>Lampsilini</taxon>
        <taxon>Potamilus</taxon>
    </lineage>
</organism>
<reference evidence="5" key="2">
    <citation type="journal article" date="2021" name="Genome Biol. Evol.">
        <title>Developing a high-quality reference genome for a parasitic bivalve with doubly uniparental inheritance (Bivalvia: Unionida).</title>
        <authorList>
            <person name="Smith C.H."/>
        </authorList>
    </citation>
    <scope>NUCLEOTIDE SEQUENCE</scope>
    <source>
        <strain evidence="5">CHS0354</strain>
        <tissue evidence="5">Mantle</tissue>
    </source>
</reference>
<dbReference type="AlphaFoldDB" id="A0AAE0VXV6"/>
<comment type="caution">
    <text evidence="5">The sequence shown here is derived from an EMBL/GenBank/DDBJ whole genome shotgun (WGS) entry which is preliminary data.</text>
</comment>
<evidence type="ECO:0000256" key="2">
    <source>
        <dbReference type="ARBA" id="ARBA00022737"/>
    </source>
</evidence>
<reference evidence="5" key="1">
    <citation type="journal article" date="2021" name="Genome Biol. Evol.">
        <title>A High-Quality Reference Genome for a Parasitic Bivalve with Doubly Uniparental Inheritance (Bivalvia: Unionida).</title>
        <authorList>
            <person name="Smith C.H."/>
        </authorList>
    </citation>
    <scope>NUCLEOTIDE SEQUENCE</scope>
    <source>
        <strain evidence="5">CHS0354</strain>
    </source>
</reference>
<dbReference type="CDD" id="cd18186">
    <property type="entry name" value="BTB_POZ_ZBTB_KLHL-like"/>
    <property type="match status" value="1"/>
</dbReference>
<dbReference type="SUPFAM" id="SSF54695">
    <property type="entry name" value="POZ domain"/>
    <property type="match status" value="1"/>
</dbReference>
<feature type="compositionally biased region" description="Low complexity" evidence="3">
    <location>
        <begin position="462"/>
        <end position="479"/>
    </location>
</feature>
<protein>
    <recommendedName>
        <fullName evidence="4">BTB domain-containing protein</fullName>
    </recommendedName>
</protein>
<evidence type="ECO:0000256" key="3">
    <source>
        <dbReference type="SAM" id="MobiDB-lite"/>
    </source>
</evidence>
<feature type="compositionally biased region" description="Polar residues" evidence="3">
    <location>
        <begin position="486"/>
        <end position="503"/>
    </location>
</feature>
<dbReference type="InterPro" id="IPR000210">
    <property type="entry name" value="BTB/POZ_dom"/>
</dbReference>
<reference evidence="5" key="3">
    <citation type="submission" date="2023-05" db="EMBL/GenBank/DDBJ databases">
        <authorList>
            <person name="Smith C.H."/>
        </authorList>
    </citation>
    <scope>NUCLEOTIDE SEQUENCE</scope>
    <source>
        <strain evidence="5">CHS0354</strain>
        <tissue evidence="5">Mantle</tissue>
    </source>
</reference>
<name>A0AAE0VXV6_9BIVA</name>
<dbReference type="Pfam" id="PF00651">
    <property type="entry name" value="BTB"/>
    <property type="match status" value="1"/>
</dbReference>
<accession>A0AAE0VXV6</accession>
<dbReference type="PROSITE" id="PS50097">
    <property type="entry name" value="BTB"/>
    <property type="match status" value="1"/>
</dbReference>
<dbReference type="SMART" id="SM00225">
    <property type="entry name" value="BTB"/>
    <property type="match status" value="1"/>
</dbReference>
<dbReference type="EMBL" id="JAEAOA010002342">
    <property type="protein sequence ID" value="KAK3594151.1"/>
    <property type="molecule type" value="Genomic_DNA"/>
</dbReference>